<evidence type="ECO:0000256" key="2">
    <source>
        <dbReference type="ARBA" id="ARBA00023002"/>
    </source>
</evidence>
<comment type="similarity">
    <text evidence="1">Belongs to the oxygen-dependent FAD-linked oxidoreductase family.</text>
</comment>
<dbReference type="InterPro" id="IPR016166">
    <property type="entry name" value="FAD-bd_PCMH"/>
</dbReference>
<dbReference type="AlphaFoldDB" id="A0A086T3E3"/>
<evidence type="ECO:0000256" key="3">
    <source>
        <dbReference type="SAM" id="SignalP"/>
    </source>
</evidence>
<gene>
    <name evidence="5" type="ORF">ACRE_053450</name>
</gene>
<feature type="signal peptide" evidence="3">
    <location>
        <begin position="1"/>
        <end position="24"/>
    </location>
</feature>
<dbReference type="Gene3D" id="3.30.465.10">
    <property type="match status" value="1"/>
</dbReference>
<dbReference type="HOGENOM" id="CLU_018354_4_4_1"/>
<dbReference type="Proteomes" id="UP000029964">
    <property type="component" value="Unassembled WGS sequence"/>
</dbReference>
<dbReference type="STRING" id="857340.A0A086T3E3"/>
<dbReference type="InterPro" id="IPR006094">
    <property type="entry name" value="Oxid_FAD_bind_N"/>
</dbReference>
<comment type="caution">
    <text evidence="5">The sequence shown here is derived from an EMBL/GenBank/DDBJ whole genome shotgun (WGS) entry which is preliminary data.</text>
</comment>
<dbReference type="GO" id="GO:0016491">
    <property type="term" value="F:oxidoreductase activity"/>
    <property type="evidence" value="ECO:0007669"/>
    <property type="project" value="UniProtKB-KW"/>
</dbReference>
<reference evidence="6" key="1">
    <citation type="journal article" date="2014" name="Genome Announc.">
        <title>Genome sequence and annotation of Acremonium chrysogenum, producer of the beta-lactam antibiotic cephalosporin C.</title>
        <authorList>
            <person name="Terfehr D."/>
            <person name="Dahlmann T.A."/>
            <person name="Specht T."/>
            <person name="Zadra I."/>
            <person name="Kuernsteiner H."/>
            <person name="Kueck U."/>
        </authorList>
    </citation>
    <scope>NUCLEOTIDE SEQUENCE [LARGE SCALE GENOMIC DNA]</scope>
    <source>
        <strain evidence="6">ATCC 11550 / CBS 779.69 / DSM 880 / IAM 14645 / JCM 23072 / IMI 49137</strain>
    </source>
</reference>
<evidence type="ECO:0000313" key="6">
    <source>
        <dbReference type="Proteomes" id="UP000029964"/>
    </source>
</evidence>
<evidence type="ECO:0000313" key="5">
    <source>
        <dbReference type="EMBL" id="KFH43875.1"/>
    </source>
</evidence>
<dbReference type="InterPro" id="IPR036318">
    <property type="entry name" value="FAD-bd_PCMH-like_sf"/>
</dbReference>
<keyword evidence="3" id="KW-0732">Signal</keyword>
<protein>
    <submittedName>
        <fullName evidence="5">6-hydroxy-D-nicotine oxidase-like protein</fullName>
    </submittedName>
</protein>
<keyword evidence="2" id="KW-0560">Oxidoreductase</keyword>
<dbReference type="Gene3D" id="3.40.462.20">
    <property type="match status" value="1"/>
</dbReference>
<dbReference type="PANTHER" id="PTHR13878:SF91">
    <property type="entry name" value="FAD BINDING DOMAIN PROTEIN (AFU_ORTHOLOGUE AFUA_6G12070)-RELATED"/>
    <property type="match status" value="1"/>
</dbReference>
<dbReference type="EMBL" id="JPKY01000059">
    <property type="protein sequence ID" value="KFH43875.1"/>
    <property type="molecule type" value="Genomic_DNA"/>
</dbReference>
<dbReference type="InterPro" id="IPR016169">
    <property type="entry name" value="FAD-bd_PCMH_sub2"/>
</dbReference>
<accession>A0A086T3E3</accession>
<organism evidence="5 6">
    <name type="scientific">Hapsidospora chrysogenum (strain ATCC 11550 / CBS 779.69 / DSM 880 / IAM 14645 / JCM 23072 / IMI 49137)</name>
    <name type="common">Acremonium chrysogenum</name>
    <dbReference type="NCBI Taxonomy" id="857340"/>
    <lineage>
        <taxon>Eukaryota</taxon>
        <taxon>Fungi</taxon>
        <taxon>Dikarya</taxon>
        <taxon>Ascomycota</taxon>
        <taxon>Pezizomycotina</taxon>
        <taxon>Sordariomycetes</taxon>
        <taxon>Hypocreomycetidae</taxon>
        <taxon>Hypocreales</taxon>
        <taxon>Bionectriaceae</taxon>
        <taxon>Hapsidospora</taxon>
    </lineage>
</organism>
<proteinExistence type="inferred from homology"/>
<dbReference type="SUPFAM" id="SSF56176">
    <property type="entry name" value="FAD-binding/transporter-associated domain-like"/>
    <property type="match status" value="1"/>
</dbReference>
<dbReference type="InterPro" id="IPR050432">
    <property type="entry name" value="FAD-linked_Oxidoreductases_BP"/>
</dbReference>
<feature type="domain" description="FAD-binding PCMH-type" evidence="4">
    <location>
        <begin position="126"/>
        <end position="311"/>
    </location>
</feature>
<keyword evidence="6" id="KW-1185">Reference proteome</keyword>
<evidence type="ECO:0000256" key="1">
    <source>
        <dbReference type="ARBA" id="ARBA00005466"/>
    </source>
</evidence>
<feature type="chain" id="PRO_5001815471" evidence="3">
    <location>
        <begin position="25"/>
        <end position="602"/>
    </location>
</feature>
<dbReference type="PROSITE" id="PS51387">
    <property type="entry name" value="FAD_PCMH"/>
    <property type="match status" value="1"/>
</dbReference>
<evidence type="ECO:0000259" key="4">
    <source>
        <dbReference type="PROSITE" id="PS51387"/>
    </source>
</evidence>
<sequence length="602" mass="66665">MHWTTLRPFLTGVLLAGYYGQTGASTETHDDFPKCKCVQGEDCWPSSQEWKLFDRVVGGNLIKTEPLAQSCYPGPHKDHDECRYVTSMWTDQDFQVEDPVGRSYPYNITCPPVNYSAGETPGTCSLGSLPTYAVKATTREHIAATLTFATVNNIRLSVSGTGHDLIGRGDGYSSLSLWLHHFKSGIRFQKKYVSANRCSKSGWKGSAIKIDGVYQWYEVYEVAKKHNVIAVGGGSLSPGAIGGWASGGGHGPATRNYGMGADQILEAEVMLADGRVVTVNHCENPDLFRAMRGGGPGYGITLSSTIKAHPNVKTVTAHRLAMAPKRQTEKNKELLDAVAVLMQKYADLSDAGFAGYGYWFRNFPTEFVLGAKSGYTHGFWTIGVSKRDAQKAWAPVRRALKKFERHLIIEESWATYNDYWSFYYAESGLRDPVGSTSVLTSRLIDRAATKNYNKVRDAVEVVSGHPQSVDANVVLLVSGGQVFEDAKDKSSGLHPAWRKSHYLLVSGSGLPPNPTREQRQDANDYTTYVKGAATKKLAPNTGGYMNEGDRHDPDYKKTFYGDYYRDHLETKRKYDPYDVFYCPTCVGSEDFVERPDGPLCRV</sequence>
<dbReference type="Pfam" id="PF01565">
    <property type="entry name" value="FAD_binding_4"/>
    <property type="match status" value="1"/>
</dbReference>
<dbReference type="OrthoDB" id="9983560at2759"/>
<dbReference type="PANTHER" id="PTHR13878">
    <property type="entry name" value="GULONOLACTONE OXIDASE"/>
    <property type="match status" value="1"/>
</dbReference>
<name>A0A086T3E3_HAPC1</name>
<dbReference type="GO" id="GO:0071949">
    <property type="term" value="F:FAD binding"/>
    <property type="evidence" value="ECO:0007669"/>
    <property type="project" value="InterPro"/>
</dbReference>